<feature type="compositionally biased region" description="Low complexity" evidence="6">
    <location>
        <begin position="27"/>
        <end position="37"/>
    </location>
</feature>
<keyword evidence="9" id="KW-1185">Reference proteome</keyword>
<evidence type="ECO:0000313" key="9">
    <source>
        <dbReference type="Proteomes" id="UP000009170"/>
    </source>
</evidence>
<dbReference type="SMART" id="SM00360">
    <property type="entry name" value="RRM"/>
    <property type="match status" value="2"/>
</dbReference>
<organism evidence="8 9">
    <name type="scientific">Ostreococcus tauri</name>
    <name type="common">Marine green alga</name>
    <dbReference type="NCBI Taxonomy" id="70448"/>
    <lineage>
        <taxon>Eukaryota</taxon>
        <taxon>Viridiplantae</taxon>
        <taxon>Chlorophyta</taxon>
        <taxon>Mamiellophyceae</taxon>
        <taxon>Mamiellales</taxon>
        <taxon>Bathycoccaceae</taxon>
        <taxon>Ostreococcus</taxon>
    </lineage>
</organism>
<dbReference type="KEGG" id="ota:OT_ostta01g01790"/>
<protein>
    <submittedName>
        <fullName evidence="8">Nucleotide-binding, alpha-beta plait</fullName>
    </submittedName>
</protein>
<dbReference type="GO" id="GO:0003723">
    <property type="term" value="F:RNA binding"/>
    <property type="evidence" value="ECO:0007669"/>
    <property type="project" value="UniProtKB-UniRule"/>
</dbReference>
<dbReference type="OrthoDB" id="498803at2759"/>
<evidence type="ECO:0000259" key="7">
    <source>
        <dbReference type="PROSITE" id="PS50102"/>
    </source>
</evidence>
<dbReference type="InParanoid" id="A0A090N2P4"/>
<dbReference type="InterPro" id="IPR035979">
    <property type="entry name" value="RBD_domain_sf"/>
</dbReference>
<dbReference type="PROSITE" id="PS50102">
    <property type="entry name" value="RRM"/>
    <property type="match status" value="2"/>
</dbReference>
<feature type="domain" description="RRM" evidence="7">
    <location>
        <begin position="145"/>
        <end position="241"/>
    </location>
</feature>
<comment type="similarity">
    <text evidence="2">Belongs to the RRM RBM34 family.</text>
</comment>
<dbReference type="RefSeq" id="XP_022838181.1">
    <property type="nucleotide sequence ID" value="XM_022985286.1"/>
</dbReference>
<dbReference type="GO" id="GO:0005730">
    <property type="term" value="C:nucleolus"/>
    <property type="evidence" value="ECO:0007669"/>
    <property type="project" value="UniProtKB-SubCell"/>
</dbReference>
<feature type="compositionally biased region" description="Basic and acidic residues" evidence="6">
    <location>
        <begin position="121"/>
        <end position="134"/>
    </location>
</feature>
<sequence length="452" mass="48345">MTTDDAFWSRVRDRGDGGEDGHDLFGAASAFRAPARAETTVRAGKSSESAPAAATRARGTSTATRKARDVDTSSEGASDDGGSDAERGSESEDEGASAATRGDTRAKRAPSERDDSSDDEREAKKPAGTGYRDRAAEISAEELARTVFVGNVPATTTTKALRRFFGAAGKVKSARLRNVPVEADGHEPRKVKVLKGKLNAERGNATAFVVFEKAESAQKAAETLNMKAFEGRHVRVDLAAKPSIVSSEVVYDHTRSVFLGHLPFNVDDEDVIRLFNKNEEYPELRKSVEAVRVVRDRKTTMGKGIGFVLFKTKEQARTALLLDGSKLGDREIRVTKTSRSKAPRPGSASKARAEPSPASGAERRNPKLREEKGEKASTGRVTNSWEGSRSRPGGKSSKTAYRGGEARPPPGGIGRPAFKKPGDAKAKRSGKRPAVAARKANAKAKAAAGREK</sequence>
<feature type="domain" description="RRM" evidence="7">
    <location>
        <begin position="255"/>
        <end position="339"/>
    </location>
</feature>
<evidence type="ECO:0000313" key="8">
    <source>
        <dbReference type="EMBL" id="CEF96593.1"/>
    </source>
</evidence>
<accession>A0A090N2P4</accession>
<dbReference type="Proteomes" id="UP000009170">
    <property type="component" value="Unassembled WGS sequence"/>
</dbReference>
<proteinExistence type="inferred from homology"/>
<feature type="compositionally biased region" description="Basic and acidic residues" evidence="6">
    <location>
        <begin position="10"/>
        <end position="23"/>
    </location>
</feature>
<dbReference type="STRING" id="70448.A0A090N2P4"/>
<keyword evidence="4" id="KW-0539">Nucleus</keyword>
<feature type="compositionally biased region" description="Low complexity" evidence="6">
    <location>
        <begin position="390"/>
        <end position="403"/>
    </location>
</feature>
<dbReference type="InterPro" id="IPR034221">
    <property type="entry name" value="RBM34_RRM2"/>
</dbReference>
<dbReference type="Pfam" id="PF00076">
    <property type="entry name" value="RRM_1"/>
    <property type="match status" value="3"/>
</dbReference>
<feature type="compositionally biased region" description="Basic and acidic residues" evidence="6">
    <location>
        <begin position="102"/>
        <end position="114"/>
    </location>
</feature>
<feature type="region of interest" description="Disordered" evidence="6">
    <location>
        <begin position="1"/>
        <end position="134"/>
    </location>
</feature>
<keyword evidence="3 5" id="KW-0694">RNA-binding</keyword>
<comment type="subcellular location">
    <subcellularLocation>
        <location evidence="1">Nucleus</location>
        <location evidence="1">Nucleolus</location>
    </subcellularLocation>
</comment>
<dbReference type="PANTHER" id="PTHR23236">
    <property type="entry name" value="EUKARYOTIC TRANSLATION INITIATION FACTOR 4B/4H"/>
    <property type="match status" value="1"/>
</dbReference>
<feature type="region of interest" description="Disordered" evidence="6">
    <location>
        <begin position="332"/>
        <end position="452"/>
    </location>
</feature>
<evidence type="ECO:0000256" key="3">
    <source>
        <dbReference type="ARBA" id="ARBA00022884"/>
    </source>
</evidence>
<evidence type="ECO:0000256" key="1">
    <source>
        <dbReference type="ARBA" id="ARBA00004604"/>
    </source>
</evidence>
<feature type="compositionally biased region" description="Low complexity" evidence="6">
    <location>
        <begin position="46"/>
        <end position="64"/>
    </location>
</feature>
<evidence type="ECO:0000256" key="6">
    <source>
        <dbReference type="SAM" id="MobiDB-lite"/>
    </source>
</evidence>
<dbReference type="InterPro" id="IPR000504">
    <property type="entry name" value="RRM_dom"/>
</dbReference>
<evidence type="ECO:0000256" key="4">
    <source>
        <dbReference type="ARBA" id="ARBA00023242"/>
    </source>
</evidence>
<feature type="compositionally biased region" description="Basic and acidic residues" evidence="6">
    <location>
        <begin position="361"/>
        <end position="377"/>
    </location>
</feature>
<evidence type="ECO:0000256" key="2">
    <source>
        <dbReference type="ARBA" id="ARBA00007077"/>
    </source>
</evidence>
<dbReference type="PANTHER" id="PTHR23236:SF25">
    <property type="entry name" value="RNA-BINDING PROTEIN 34"/>
    <property type="match status" value="1"/>
</dbReference>
<dbReference type="SUPFAM" id="SSF54928">
    <property type="entry name" value="RNA-binding domain, RBD"/>
    <property type="match status" value="2"/>
</dbReference>
<reference evidence="8 9" key="2">
    <citation type="journal article" date="2014" name="BMC Genomics">
        <title>An improved genome of the model marine alga Ostreococcus tauri unfolds by assessing Illumina de novo assemblies.</title>
        <authorList>
            <person name="Blanc-Mathieu R."/>
            <person name="Verhelst B."/>
            <person name="Derelle E."/>
            <person name="Rombauts S."/>
            <person name="Bouget F.Y."/>
            <person name="Carre I."/>
            <person name="Chateau A."/>
            <person name="Eyre-Walker A."/>
            <person name="Grimsley N."/>
            <person name="Moreau H."/>
            <person name="Piegu B."/>
            <person name="Rivals E."/>
            <person name="Schackwitz W."/>
            <person name="Van de Peer Y."/>
            <person name="Piganeau G."/>
        </authorList>
    </citation>
    <scope>NUCLEOTIDE SEQUENCE [LARGE SCALE GENOMIC DNA]</scope>
    <source>
        <strain evidence="9">OTTH 0595 / CCAP 157/2 / RCC745</strain>
    </source>
</reference>
<dbReference type="CDD" id="cd12394">
    <property type="entry name" value="RRM1_RBM34"/>
    <property type="match status" value="1"/>
</dbReference>
<dbReference type="Gene3D" id="3.30.70.330">
    <property type="match status" value="2"/>
</dbReference>
<dbReference type="AlphaFoldDB" id="A0A090N2P4"/>
<evidence type="ECO:0000256" key="5">
    <source>
        <dbReference type="PROSITE-ProRule" id="PRU00176"/>
    </source>
</evidence>
<feature type="compositionally biased region" description="Low complexity" evidence="6">
    <location>
        <begin position="432"/>
        <end position="452"/>
    </location>
</feature>
<dbReference type="InterPro" id="IPR012677">
    <property type="entry name" value="Nucleotide-bd_a/b_plait_sf"/>
</dbReference>
<dbReference type="GeneID" id="9834701"/>
<dbReference type="CDD" id="cd12395">
    <property type="entry name" value="RRM2_RBM34"/>
    <property type="match status" value="1"/>
</dbReference>
<comment type="caution">
    <text evidence="8">The sequence shown here is derived from an EMBL/GenBank/DDBJ whole genome shotgun (WGS) entry which is preliminary data.</text>
</comment>
<reference evidence="9" key="1">
    <citation type="journal article" date="2006" name="Proc. Natl. Acad. Sci. U.S.A.">
        <title>Genome analysis of the smallest free-living eukaryote Ostreococcus tauri unveils many unique features.</title>
        <authorList>
            <person name="Derelle E."/>
            <person name="Ferraz C."/>
            <person name="Rombauts S."/>
            <person name="Rouze P."/>
            <person name="Worden A.Z."/>
            <person name="Robbens S."/>
            <person name="Partensky F."/>
            <person name="Degroeve S."/>
            <person name="Echeynie S."/>
            <person name="Cooke R."/>
            <person name="Saeys Y."/>
            <person name="Wuyts J."/>
            <person name="Jabbari K."/>
            <person name="Bowler C."/>
            <person name="Panaud O."/>
            <person name="Piegu B."/>
            <person name="Ball S.G."/>
            <person name="Ral J.-P."/>
            <person name="Bouget F.-Y."/>
            <person name="Piganeau G."/>
            <person name="De Baets B."/>
            <person name="Picard A."/>
            <person name="Delseny M."/>
            <person name="Demaille J."/>
            <person name="Van de Peer Y."/>
            <person name="Moreau H."/>
        </authorList>
    </citation>
    <scope>NUCLEOTIDE SEQUENCE [LARGE SCALE GENOMIC DNA]</scope>
    <source>
        <strain evidence="9">OTTH 0595 / CCAP 157/2 / RCC745</strain>
    </source>
</reference>
<dbReference type="FunCoup" id="A0A090N2P4">
    <property type="interactions" value="1017"/>
</dbReference>
<name>A0A090N2P4_OSTTA</name>
<dbReference type="EMBL" id="CAID01000001">
    <property type="protein sequence ID" value="CEF96593.1"/>
    <property type="molecule type" value="Genomic_DNA"/>
</dbReference>
<gene>
    <name evidence="8" type="ORF">OT_ostta01g01790</name>
</gene>